<name>A0AAX2UHZ8_9BACT</name>
<dbReference type="RefSeq" id="WP_139021750.1">
    <property type="nucleotide sequence ID" value="NZ_JANKHR010000022.1"/>
</dbReference>
<protein>
    <submittedName>
        <fullName evidence="5">GNAT family N-acetyltransferase</fullName>
    </submittedName>
</protein>
<sequence length="159" mass="18794">MHHFTIKALKKEDLSELLTMLKEFAEYEKKLDYLKCDELKLSNLFLENEHAKAFILREDEKIIGYLIFFYTISSFLGERGIYIEDIYIREKFRKKGHGSKVFKFIGELSQKEKIPMLSWVCLNDNLPGISFYEKLGATHLKSIRTYRLDGQNLTKLNDL</sequence>
<proteinExistence type="inferred from homology"/>
<evidence type="ECO:0000256" key="2">
    <source>
        <dbReference type="ARBA" id="ARBA00022679"/>
    </source>
</evidence>
<dbReference type="EMBL" id="VDBS01000052">
    <property type="protein sequence ID" value="TNB56665.1"/>
    <property type="molecule type" value="Genomic_DNA"/>
</dbReference>
<dbReference type="Pfam" id="PF00583">
    <property type="entry name" value="Acetyltransf_1"/>
    <property type="match status" value="1"/>
</dbReference>
<evidence type="ECO:0000313" key="5">
    <source>
        <dbReference type="EMBL" id="TNB56665.1"/>
    </source>
</evidence>
<dbReference type="Proteomes" id="UP000306813">
    <property type="component" value="Unassembled WGS sequence"/>
</dbReference>
<evidence type="ECO:0000256" key="3">
    <source>
        <dbReference type="ARBA" id="ARBA00023315"/>
    </source>
</evidence>
<dbReference type="PROSITE" id="PS51186">
    <property type="entry name" value="GNAT"/>
    <property type="match status" value="1"/>
</dbReference>
<dbReference type="PANTHER" id="PTHR10545">
    <property type="entry name" value="DIAMINE N-ACETYLTRANSFERASE"/>
    <property type="match status" value="1"/>
</dbReference>
<reference evidence="5 6" key="1">
    <citation type="submission" date="2019-05" db="EMBL/GenBank/DDBJ databases">
        <title>Draft genomes of eight strains of Campylobacter helveticus isolated from cats and a dog in New Zealand.</title>
        <authorList>
            <person name="Bojanic K."/>
            <person name="Midwinter A.C."/>
            <person name="Biggs P.J."/>
            <person name="Acke E."/>
            <person name="Cornelius A.J."/>
            <person name="Marshall J.C."/>
        </authorList>
    </citation>
    <scope>NUCLEOTIDE SEQUENCE [LARGE SCALE GENOMIC DNA]</scope>
    <source>
        <strain evidence="5 6">ACP123b</strain>
    </source>
</reference>
<evidence type="ECO:0000256" key="1">
    <source>
        <dbReference type="ARBA" id="ARBA00008694"/>
    </source>
</evidence>
<accession>A0AAX2UHZ8</accession>
<evidence type="ECO:0000259" key="4">
    <source>
        <dbReference type="PROSITE" id="PS51186"/>
    </source>
</evidence>
<organism evidence="5 6">
    <name type="scientific">Campylobacter helveticus</name>
    <dbReference type="NCBI Taxonomy" id="28898"/>
    <lineage>
        <taxon>Bacteria</taxon>
        <taxon>Pseudomonadati</taxon>
        <taxon>Campylobacterota</taxon>
        <taxon>Epsilonproteobacteria</taxon>
        <taxon>Campylobacterales</taxon>
        <taxon>Campylobacteraceae</taxon>
        <taxon>Campylobacter</taxon>
    </lineage>
</organism>
<comment type="caution">
    <text evidence="5">The sequence shown here is derived from an EMBL/GenBank/DDBJ whole genome shotgun (WGS) entry which is preliminary data.</text>
</comment>
<dbReference type="InterPro" id="IPR051016">
    <property type="entry name" value="Diverse_Substrate_AcTransf"/>
</dbReference>
<comment type="similarity">
    <text evidence="1">Belongs to the acetyltransferase family.</text>
</comment>
<gene>
    <name evidence="5" type="ORF">FDW42_06940</name>
</gene>
<dbReference type="SUPFAM" id="SSF55729">
    <property type="entry name" value="Acyl-CoA N-acyltransferases (Nat)"/>
    <property type="match status" value="1"/>
</dbReference>
<keyword evidence="2" id="KW-0808">Transferase</keyword>
<dbReference type="GO" id="GO:0008080">
    <property type="term" value="F:N-acetyltransferase activity"/>
    <property type="evidence" value="ECO:0007669"/>
    <property type="project" value="UniProtKB-ARBA"/>
</dbReference>
<keyword evidence="3" id="KW-0012">Acyltransferase</keyword>
<dbReference type="CDD" id="cd04301">
    <property type="entry name" value="NAT_SF"/>
    <property type="match status" value="1"/>
</dbReference>
<dbReference type="FunFam" id="3.40.630.30:FF:000064">
    <property type="entry name" value="GNAT family acetyltransferase"/>
    <property type="match status" value="1"/>
</dbReference>
<dbReference type="Gene3D" id="3.40.630.30">
    <property type="match status" value="1"/>
</dbReference>
<dbReference type="AlphaFoldDB" id="A0AAX2UHZ8"/>
<feature type="domain" description="N-acetyltransferase" evidence="4">
    <location>
        <begin position="4"/>
        <end position="158"/>
    </location>
</feature>
<dbReference type="InterPro" id="IPR000182">
    <property type="entry name" value="GNAT_dom"/>
</dbReference>
<evidence type="ECO:0000313" key="6">
    <source>
        <dbReference type="Proteomes" id="UP000306813"/>
    </source>
</evidence>
<dbReference type="InterPro" id="IPR016181">
    <property type="entry name" value="Acyl_CoA_acyltransferase"/>
</dbReference>
<dbReference type="PANTHER" id="PTHR10545:SF29">
    <property type="entry name" value="GH14572P-RELATED"/>
    <property type="match status" value="1"/>
</dbReference>